<organism evidence="2 3">
    <name type="scientific">Stichopus japonicus</name>
    <name type="common">Sea cucumber</name>
    <dbReference type="NCBI Taxonomy" id="307972"/>
    <lineage>
        <taxon>Eukaryota</taxon>
        <taxon>Metazoa</taxon>
        <taxon>Echinodermata</taxon>
        <taxon>Eleutherozoa</taxon>
        <taxon>Echinozoa</taxon>
        <taxon>Holothuroidea</taxon>
        <taxon>Aspidochirotacea</taxon>
        <taxon>Aspidochirotida</taxon>
        <taxon>Stichopodidae</taxon>
        <taxon>Apostichopus</taxon>
    </lineage>
</organism>
<dbReference type="Proteomes" id="UP000230750">
    <property type="component" value="Unassembled WGS sequence"/>
</dbReference>
<reference evidence="2 3" key="1">
    <citation type="journal article" date="2017" name="PLoS Biol.">
        <title>The sea cucumber genome provides insights into morphological evolution and visceral regeneration.</title>
        <authorList>
            <person name="Zhang X."/>
            <person name="Sun L."/>
            <person name="Yuan J."/>
            <person name="Sun Y."/>
            <person name="Gao Y."/>
            <person name="Zhang L."/>
            <person name="Li S."/>
            <person name="Dai H."/>
            <person name="Hamel J.F."/>
            <person name="Liu C."/>
            <person name="Yu Y."/>
            <person name="Liu S."/>
            <person name="Lin W."/>
            <person name="Guo K."/>
            <person name="Jin S."/>
            <person name="Xu P."/>
            <person name="Storey K.B."/>
            <person name="Huan P."/>
            <person name="Zhang T."/>
            <person name="Zhou Y."/>
            <person name="Zhang J."/>
            <person name="Lin C."/>
            <person name="Li X."/>
            <person name="Xing L."/>
            <person name="Huo D."/>
            <person name="Sun M."/>
            <person name="Wang L."/>
            <person name="Mercier A."/>
            <person name="Li F."/>
            <person name="Yang H."/>
            <person name="Xiang J."/>
        </authorList>
    </citation>
    <scope>NUCLEOTIDE SEQUENCE [LARGE SCALE GENOMIC DNA]</scope>
    <source>
        <strain evidence="2">Shaxun</strain>
        <tissue evidence="2">Muscle</tissue>
    </source>
</reference>
<feature type="domain" description="HEPN" evidence="1">
    <location>
        <begin position="447"/>
        <end position="565"/>
    </location>
</feature>
<evidence type="ECO:0000313" key="2">
    <source>
        <dbReference type="EMBL" id="PIK38933.1"/>
    </source>
</evidence>
<dbReference type="Pfam" id="PF05168">
    <property type="entry name" value="HEPN"/>
    <property type="match status" value="1"/>
</dbReference>
<dbReference type="SUPFAM" id="SSF81593">
    <property type="entry name" value="Nucleotidyltransferase substrate binding subunit/domain"/>
    <property type="match status" value="1"/>
</dbReference>
<protein>
    <submittedName>
        <fullName evidence="2">Putative sacsin-like</fullName>
    </submittedName>
</protein>
<name>A0A2G8JT70_STIJA</name>
<dbReference type="Gene3D" id="1.10.287.110">
    <property type="entry name" value="DnaJ domain"/>
    <property type="match status" value="1"/>
</dbReference>
<dbReference type="AlphaFoldDB" id="A0A2G8JT70"/>
<evidence type="ECO:0000313" key="3">
    <source>
        <dbReference type="Proteomes" id="UP000230750"/>
    </source>
</evidence>
<dbReference type="PANTHER" id="PTHR46919">
    <property type="entry name" value="ZINC FINGER, C3HC4 TYPE (RING FINGER) FAMILY PROTEIN"/>
    <property type="match status" value="1"/>
</dbReference>
<accession>A0A2G8JT70</accession>
<evidence type="ECO:0000259" key="1">
    <source>
        <dbReference type="Pfam" id="PF05168"/>
    </source>
</evidence>
<dbReference type="EMBL" id="MRZV01001299">
    <property type="protein sequence ID" value="PIK38933.1"/>
    <property type="molecule type" value="Genomic_DNA"/>
</dbReference>
<dbReference type="InterPro" id="IPR036869">
    <property type="entry name" value="J_dom_sf"/>
</dbReference>
<gene>
    <name evidence="2" type="ORF">BSL78_24228</name>
</gene>
<proteinExistence type="predicted"/>
<keyword evidence="3" id="KW-1185">Reference proteome</keyword>
<dbReference type="InterPro" id="IPR007842">
    <property type="entry name" value="HEPN_dom"/>
</dbReference>
<comment type="caution">
    <text evidence="2">The sequence shown here is derived from an EMBL/GenBank/DDBJ whole genome shotgun (WGS) entry which is preliminary data.</text>
</comment>
<dbReference type="PANTHER" id="PTHR46919:SF2">
    <property type="entry name" value="SACSIN"/>
    <property type="match status" value="1"/>
</dbReference>
<dbReference type="STRING" id="307972.A0A2G8JT70"/>
<sequence>MNGFFTCLLTPTVQNWRGTVLFLLTTDKVNPIVESNRLYYNDERTFAGRLRNFKHPLMKQLESVEGKTKCSLTELLRKLGPELRPKLISEHVKETAVSSTHHPDFKCSCELSEQLRTVFSWTSFVRALKYILANHGVEDLSVYDEAFETSFEIAEGFFRCFQIPFTKTTYLEAILKAETEGEMFSNLARLRVKIADSDFEETYLAPGLGSDIPEDVICLLQENPMTYFNPEEYVGYNKAENLPEHFVYAKVIRRVQSGNSDPCQSCWQYGVKYVIDIGEEKEVAAIWLYNFPRPEDPNTLTDVNIRVDEFTDLEQTKRQVSEIIEALWKEESTIRRTGLRRLMRKWHPDKHTSEHRFFVEEVFKHIQREIERLEKGIPSDVDTADDITKWAQRNNSEQTRYWRNYDRRYGRKRSGKKRGKSRGWRQWTSGAQGFYSPPSFRKDIEEARRWQKQAHIDLKVASSLFHGNLSFFQWTSSHCFHAVEKSVRAAQIVCGCNINDKHTIMDAAMELKCHLDIVHLISTLLQVVNKKSHYPNSCPAPKIPHEMYTKAQAMETMRIAHDILKQIDAYLQGS</sequence>
<dbReference type="Gene3D" id="1.20.120.330">
    <property type="entry name" value="Nucleotidyltransferases domain 2"/>
    <property type="match status" value="1"/>
</dbReference>
<dbReference type="OrthoDB" id="1262810at2759"/>